<dbReference type="Gene3D" id="1.10.238.10">
    <property type="entry name" value="EF-hand"/>
    <property type="match status" value="1"/>
</dbReference>
<dbReference type="InterPro" id="IPR003961">
    <property type="entry name" value="FN3_dom"/>
</dbReference>
<dbReference type="InterPro" id="IPR036116">
    <property type="entry name" value="FN3_sf"/>
</dbReference>
<sequence>MRFFILSLLALTAVPALAQTPTIPTNVQATATSGNAVTVTWTASTGGAGITYRVFRNNTQTGTDTSSTTFSDSSLTPGTTYQYSVSAINSVGASARSANVSVTTPTTPGVPTGLSGTAGTDGVVLRWNSVSGATEYVIFRNGTEIDTSTTTTYTDTETDFATTYRYSVASSNSSGDSSRSAEVAVTTRGDGTYRTAYWTRVFEEADGDFDGIVTFEEYLVSHPVTKRPEVFMLHRYRSIDDDESGDLTVDEYIEHFAGKKVKRPSKVQTFTLADVYSEIGDGDGYLDPYEFALTMNRGTKESQVMKKFNKLDKNGSGYLSEVEFGIRYGKAEAATEIISSLTASGNPGEPFTYEIIGTKNPTSYGATNLPPGLTLDPVTGIISGTPTTIGMWGVAISATDDMGTNTATLTVRIGVPTITSVATASATTATAFSYQIVATQTPSNYSATNLPAGITLDTATGLISGTATVTGTFNVVLGATNAAGTGSKTLVLTVTTVPPAITSTLTATGTVGTAFSYQITATPAATSYTAVGLPSGLTISATTGLISGTPVSVSTTSVTITATNAAGTDSETLVITISAAG</sequence>
<dbReference type="PANTHER" id="PTHR47135">
    <property type="entry name" value="FIBRONECTIN TYPE III DOMAIN-CONTAINING PROTEIN 7"/>
    <property type="match status" value="1"/>
</dbReference>
<dbReference type="EMBL" id="JAPDDS010000004">
    <property type="protein sequence ID" value="MCW1884745.1"/>
    <property type="molecule type" value="Genomic_DNA"/>
</dbReference>
<dbReference type="PROSITE" id="PS00018">
    <property type="entry name" value="EF_HAND_1"/>
    <property type="match status" value="2"/>
</dbReference>
<reference evidence="4 5" key="1">
    <citation type="submission" date="2022-10" db="EMBL/GenBank/DDBJ databases">
        <title>Luteolibacter flavescens strain MCCC 1K03193, whole genome shotgun sequencing project.</title>
        <authorList>
            <person name="Zhao G."/>
            <person name="Shen L."/>
        </authorList>
    </citation>
    <scope>NUCLEOTIDE SEQUENCE [LARGE SCALE GENOMIC DNA]</scope>
    <source>
        <strain evidence="4 5">MCCC 1K03193</strain>
    </source>
</reference>
<accession>A0ABT3FME6</accession>
<dbReference type="CDD" id="cd00051">
    <property type="entry name" value="EFh"/>
    <property type="match status" value="1"/>
</dbReference>
<dbReference type="PROSITE" id="PS50853">
    <property type="entry name" value="FN3"/>
    <property type="match status" value="2"/>
</dbReference>
<evidence type="ECO:0000313" key="4">
    <source>
        <dbReference type="EMBL" id="MCW1884745.1"/>
    </source>
</evidence>
<evidence type="ECO:0000256" key="1">
    <source>
        <dbReference type="SAM" id="SignalP"/>
    </source>
</evidence>
<feature type="chain" id="PRO_5046153868" evidence="1">
    <location>
        <begin position="19"/>
        <end position="581"/>
    </location>
</feature>
<keyword evidence="1" id="KW-0732">Signal</keyword>
<dbReference type="PROSITE" id="PS50222">
    <property type="entry name" value="EF_HAND_2"/>
    <property type="match status" value="1"/>
</dbReference>
<evidence type="ECO:0000259" key="3">
    <source>
        <dbReference type="PROSITE" id="PS50853"/>
    </source>
</evidence>
<evidence type="ECO:0000313" key="5">
    <source>
        <dbReference type="Proteomes" id="UP001207930"/>
    </source>
</evidence>
<dbReference type="CDD" id="cd00063">
    <property type="entry name" value="FN3"/>
    <property type="match status" value="1"/>
</dbReference>
<gene>
    <name evidence="4" type="ORF">OKA04_08395</name>
</gene>
<dbReference type="SUPFAM" id="SSF49313">
    <property type="entry name" value="Cadherin-like"/>
    <property type="match status" value="3"/>
</dbReference>
<evidence type="ECO:0000259" key="2">
    <source>
        <dbReference type="PROSITE" id="PS50222"/>
    </source>
</evidence>
<dbReference type="SUPFAM" id="SSF49265">
    <property type="entry name" value="Fibronectin type III"/>
    <property type="match status" value="1"/>
</dbReference>
<keyword evidence="5" id="KW-1185">Reference proteome</keyword>
<dbReference type="Pfam" id="PF00041">
    <property type="entry name" value="fn3"/>
    <property type="match status" value="1"/>
</dbReference>
<feature type="domain" description="EF-hand" evidence="2">
    <location>
        <begin position="299"/>
        <end position="334"/>
    </location>
</feature>
<dbReference type="PANTHER" id="PTHR47135:SF3">
    <property type="entry name" value="FIBRONECTIN TYPE-III DOMAIN-CONTAINING PROTEIN"/>
    <property type="match status" value="1"/>
</dbReference>
<comment type="caution">
    <text evidence="4">The sequence shown here is derived from an EMBL/GenBank/DDBJ whole genome shotgun (WGS) entry which is preliminary data.</text>
</comment>
<dbReference type="Pfam" id="PF05345">
    <property type="entry name" value="He_PIG"/>
    <property type="match status" value="3"/>
</dbReference>
<feature type="domain" description="Fibronectin type-III" evidence="3">
    <location>
        <begin position="110"/>
        <end position="190"/>
    </location>
</feature>
<dbReference type="Proteomes" id="UP001207930">
    <property type="component" value="Unassembled WGS sequence"/>
</dbReference>
<dbReference type="InterPro" id="IPR011992">
    <property type="entry name" value="EF-hand-dom_pair"/>
</dbReference>
<dbReference type="SMART" id="SM00060">
    <property type="entry name" value="FN3"/>
    <property type="match status" value="2"/>
</dbReference>
<dbReference type="InterPro" id="IPR018247">
    <property type="entry name" value="EF_Hand_1_Ca_BS"/>
</dbReference>
<dbReference type="InterPro" id="IPR013783">
    <property type="entry name" value="Ig-like_fold"/>
</dbReference>
<organism evidence="4 5">
    <name type="scientific">Luteolibacter flavescens</name>
    <dbReference type="NCBI Taxonomy" id="1859460"/>
    <lineage>
        <taxon>Bacteria</taxon>
        <taxon>Pseudomonadati</taxon>
        <taxon>Verrucomicrobiota</taxon>
        <taxon>Verrucomicrobiia</taxon>
        <taxon>Verrucomicrobiales</taxon>
        <taxon>Verrucomicrobiaceae</taxon>
        <taxon>Luteolibacter</taxon>
    </lineage>
</organism>
<dbReference type="SUPFAM" id="SSF47473">
    <property type="entry name" value="EF-hand"/>
    <property type="match status" value="1"/>
</dbReference>
<dbReference type="Pfam" id="PF13202">
    <property type="entry name" value="EF-hand_5"/>
    <property type="match status" value="1"/>
</dbReference>
<name>A0ABT3FME6_9BACT</name>
<dbReference type="InterPro" id="IPR002048">
    <property type="entry name" value="EF_hand_dom"/>
</dbReference>
<feature type="signal peptide" evidence="1">
    <location>
        <begin position="1"/>
        <end position="18"/>
    </location>
</feature>
<dbReference type="InterPro" id="IPR015919">
    <property type="entry name" value="Cadherin-like_sf"/>
</dbReference>
<feature type="domain" description="Fibronectin type-III" evidence="3">
    <location>
        <begin position="23"/>
        <end position="107"/>
    </location>
</feature>
<proteinExistence type="predicted"/>
<dbReference type="RefSeq" id="WP_264500704.1">
    <property type="nucleotide sequence ID" value="NZ_JAPDDS010000004.1"/>
</dbReference>
<dbReference type="Gene3D" id="2.60.40.10">
    <property type="entry name" value="Immunoglobulins"/>
    <property type="match status" value="5"/>
</dbReference>
<protein>
    <submittedName>
        <fullName evidence="4">Ig domain-containing protein</fullName>
    </submittedName>
</protein>